<feature type="domain" description="Bro-N" evidence="2">
    <location>
        <begin position="10"/>
        <end position="101"/>
    </location>
</feature>
<name>A0A975RYD2_9BRAD</name>
<dbReference type="Proteomes" id="UP000676951">
    <property type="component" value="Chromosome"/>
</dbReference>
<dbReference type="RefSeq" id="WP_215605059.1">
    <property type="nucleotide sequence ID" value="NZ_CP076136.1"/>
</dbReference>
<keyword evidence="4" id="KW-1185">Reference proteome</keyword>
<evidence type="ECO:0000313" key="4">
    <source>
        <dbReference type="Proteomes" id="UP000676951"/>
    </source>
</evidence>
<evidence type="ECO:0000256" key="1">
    <source>
        <dbReference type="SAM" id="MobiDB-lite"/>
    </source>
</evidence>
<proteinExistence type="predicted"/>
<dbReference type="InterPro" id="IPR003497">
    <property type="entry name" value="BRO_N_domain"/>
</dbReference>
<accession>A0A975RYD2</accession>
<organism evidence="3 4">
    <name type="scientific">Bradyrhizobium sediminis</name>
    <dbReference type="NCBI Taxonomy" id="2840469"/>
    <lineage>
        <taxon>Bacteria</taxon>
        <taxon>Pseudomonadati</taxon>
        <taxon>Pseudomonadota</taxon>
        <taxon>Alphaproteobacteria</taxon>
        <taxon>Hyphomicrobiales</taxon>
        <taxon>Nitrobacteraceae</taxon>
        <taxon>Bradyrhizobium</taxon>
    </lineage>
</organism>
<gene>
    <name evidence="3" type="ORF">KMZ93_05185</name>
</gene>
<evidence type="ECO:0000313" key="3">
    <source>
        <dbReference type="EMBL" id="QWG24314.1"/>
    </source>
</evidence>
<protein>
    <recommendedName>
        <fullName evidence="2">Bro-N domain-containing protein</fullName>
    </recommendedName>
</protein>
<dbReference type="EMBL" id="CP076136">
    <property type="protein sequence ID" value="QWG24314.1"/>
    <property type="molecule type" value="Genomic_DNA"/>
</dbReference>
<dbReference type="Pfam" id="PF02498">
    <property type="entry name" value="Bro-N"/>
    <property type="match status" value="1"/>
</dbReference>
<evidence type="ECO:0000259" key="2">
    <source>
        <dbReference type="Pfam" id="PF02498"/>
    </source>
</evidence>
<reference evidence="3 4" key="1">
    <citation type="submission" date="2021-06" db="EMBL/GenBank/DDBJ databases">
        <title>Bradyrhizobium sp. S2-11-4 Genome sequencing.</title>
        <authorList>
            <person name="Jin L."/>
        </authorList>
    </citation>
    <scope>NUCLEOTIDE SEQUENCE [LARGE SCALE GENOMIC DNA]</scope>
    <source>
        <strain evidence="3 4">S2-11-4</strain>
    </source>
</reference>
<dbReference type="AlphaFoldDB" id="A0A975RYD2"/>
<feature type="region of interest" description="Disordered" evidence="1">
    <location>
        <begin position="233"/>
        <end position="268"/>
    </location>
</feature>
<sequence>MDRLERLKRLTEEGIEYWLAREINDTLGYPNWREFEGLLERAGEALRQNGIDPSHHFVLTHKLMEGGKGSQRQGDDYFLSRSACYLIAMNGEPSKPEIAAAQAYFVVKTREKELEDARSDDEKRLELREKVTQSVKVVSAVAQAAGVRSQMQGVFHDQRFRGLYGMSLKDVKGLKGLGQKDQLLDRAGLLELSMHDFQMNLAADVIGKSATKGEQAAIRTNLEVAQRVRRTVEKSGGTLPERLPLEPPIKEVKKRVANQKKLSGPSNE</sequence>